<keyword evidence="6" id="KW-1185">Reference proteome</keyword>
<evidence type="ECO:0000313" key="6">
    <source>
        <dbReference type="Proteomes" id="UP001439008"/>
    </source>
</evidence>
<dbReference type="Pfam" id="PF10187">
    <property type="entry name" value="FAM192A_Fyv6_N"/>
    <property type="match status" value="1"/>
</dbReference>
<comment type="subcellular location">
    <subcellularLocation>
        <location evidence="1">Nucleus</location>
    </subcellularLocation>
</comment>
<evidence type="ECO:0000256" key="3">
    <source>
        <dbReference type="SAM" id="Coils"/>
    </source>
</evidence>
<reference evidence="5 6" key="1">
    <citation type="journal article" date="2024" name="BMC Biol.">
        <title>Comparative genomics of Ascetosporea gives new insight into the evolutionary basis for animal parasitism in Rhizaria.</title>
        <authorList>
            <person name="Hiltunen Thoren M."/>
            <person name="Onut-Brannstrom I."/>
            <person name="Alfjorden A."/>
            <person name="Peckova H."/>
            <person name="Swords F."/>
            <person name="Hooper C."/>
            <person name="Holzer A.S."/>
            <person name="Bass D."/>
            <person name="Burki F."/>
        </authorList>
    </citation>
    <scope>NUCLEOTIDE SEQUENCE [LARGE SCALE GENOMIC DNA]</scope>
    <source>
        <strain evidence="5">20-A016</strain>
    </source>
</reference>
<evidence type="ECO:0000256" key="2">
    <source>
        <dbReference type="ARBA" id="ARBA00023242"/>
    </source>
</evidence>
<comment type="caution">
    <text evidence="5">The sequence shown here is derived from an EMBL/GenBank/DDBJ whole genome shotgun (WGS) entry which is preliminary data.</text>
</comment>
<dbReference type="EMBL" id="JBDODL010000034">
    <property type="protein sequence ID" value="MES1918261.1"/>
    <property type="molecule type" value="Genomic_DNA"/>
</dbReference>
<dbReference type="Proteomes" id="UP001439008">
    <property type="component" value="Unassembled WGS sequence"/>
</dbReference>
<keyword evidence="3" id="KW-0175">Coiled coil</keyword>
<evidence type="ECO:0000256" key="1">
    <source>
        <dbReference type="ARBA" id="ARBA00004123"/>
    </source>
</evidence>
<evidence type="ECO:0000259" key="4">
    <source>
        <dbReference type="Pfam" id="PF10187"/>
    </source>
</evidence>
<dbReference type="InterPro" id="IPR019331">
    <property type="entry name" value="FAM192A/Fyv6_N"/>
</dbReference>
<keyword evidence="2" id="KW-0539">Nucleus</keyword>
<feature type="domain" description="FAM192A/Fyv6 N-terminal" evidence="4">
    <location>
        <begin position="26"/>
        <end position="98"/>
    </location>
</feature>
<feature type="coiled-coil region" evidence="3">
    <location>
        <begin position="28"/>
        <end position="55"/>
    </location>
</feature>
<protein>
    <recommendedName>
        <fullName evidence="4">FAM192A/Fyv6 N-terminal domain-containing protein</fullName>
    </recommendedName>
</protein>
<evidence type="ECO:0000313" key="5">
    <source>
        <dbReference type="EMBL" id="MES1918261.1"/>
    </source>
</evidence>
<accession>A0ABV2AEY6</accession>
<sequence length="150" mass="18167">MDFVRSEKLVSKDGFSYNKPFKHNKNIRKSEETKKQKIRSLYDQLKENKKEENRTFIKNQPPKAVDEDEIKYLEEQIQTDKIKQIRLKNNEIVEKENFDRLKKVRSKIEKTFEIKKEKKRKFDSAIYLKSIKKENFKIKKAIVDYSSSED</sequence>
<organism evidence="5 6">
    <name type="scientific">Bonamia ostreae</name>
    <dbReference type="NCBI Taxonomy" id="126728"/>
    <lineage>
        <taxon>Eukaryota</taxon>
        <taxon>Sar</taxon>
        <taxon>Rhizaria</taxon>
        <taxon>Endomyxa</taxon>
        <taxon>Ascetosporea</taxon>
        <taxon>Haplosporida</taxon>
        <taxon>Bonamia</taxon>
    </lineage>
</organism>
<gene>
    <name evidence="5" type="ORF">MHBO_000255</name>
</gene>
<proteinExistence type="predicted"/>
<name>A0ABV2AEY6_9EUKA</name>